<dbReference type="Pfam" id="PF13529">
    <property type="entry name" value="Peptidase_C39_2"/>
    <property type="match status" value="1"/>
</dbReference>
<dbReference type="Proteomes" id="UP000255036">
    <property type="component" value="Unassembled WGS sequence"/>
</dbReference>
<comment type="caution">
    <text evidence="2">The sequence shown here is derived from an EMBL/GenBank/DDBJ whole genome shotgun (WGS) entry which is preliminary data.</text>
</comment>
<evidence type="ECO:0000259" key="1">
    <source>
        <dbReference type="Pfam" id="PF13529"/>
    </source>
</evidence>
<dbReference type="EMBL" id="QRCT01000009">
    <property type="protein sequence ID" value="RDU25031.1"/>
    <property type="molecule type" value="Genomic_DNA"/>
</dbReference>
<protein>
    <recommendedName>
        <fullName evidence="1">Peptidase C39-like domain-containing protein</fullName>
    </recommendedName>
</protein>
<accession>A0A371AZP1</accession>
<dbReference type="OrthoDB" id="3186156at2"/>
<evidence type="ECO:0000313" key="2">
    <source>
        <dbReference type="EMBL" id="RDU25031.1"/>
    </source>
</evidence>
<organism evidence="2 3">
    <name type="scientific">Anaerosacchariphilus polymeriproducens</name>
    <dbReference type="NCBI Taxonomy" id="1812858"/>
    <lineage>
        <taxon>Bacteria</taxon>
        <taxon>Bacillati</taxon>
        <taxon>Bacillota</taxon>
        <taxon>Clostridia</taxon>
        <taxon>Lachnospirales</taxon>
        <taxon>Lachnospiraceae</taxon>
        <taxon>Anaerosacchariphilus</taxon>
    </lineage>
</organism>
<dbReference type="InterPro" id="IPR039564">
    <property type="entry name" value="Peptidase_C39-like"/>
</dbReference>
<sequence>MLEFALGYNNKDSSVPCEFTKEELKEKYPLFMQWDKRWGYVSYGDSCIGLAGCAPTCLSMAILALTDNKDATPDRVAIYAQDAGFYMKGSGTSWSFMTEGASHFGINGKEICLSQGTVFSEIQSGHPIICSMGPGDFTTQGHFIVLVGEQDGKIIVNDPNSRERSSVLWDYDVLQGQIKNLWAYSR</sequence>
<evidence type="ECO:0000313" key="3">
    <source>
        <dbReference type="Proteomes" id="UP000255036"/>
    </source>
</evidence>
<proteinExistence type="predicted"/>
<reference evidence="2 3" key="1">
    <citation type="submission" date="2018-07" db="EMBL/GenBank/DDBJ databases">
        <title>Anaerosacharophilus polymeroproducens gen. nov. sp. nov., an anaerobic bacterium isolated from salt field.</title>
        <authorList>
            <person name="Kim W."/>
            <person name="Yang S.-H."/>
            <person name="Oh J."/>
            <person name="Lee J.-H."/>
            <person name="Kwon K.K."/>
        </authorList>
    </citation>
    <scope>NUCLEOTIDE SEQUENCE [LARGE SCALE GENOMIC DNA]</scope>
    <source>
        <strain evidence="2 3">MCWD5</strain>
    </source>
</reference>
<dbReference type="Gene3D" id="3.90.70.10">
    <property type="entry name" value="Cysteine proteinases"/>
    <property type="match status" value="1"/>
</dbReference>
<dbReference type="AlphaFoldDB" id="A0A371AZP1"/>
<feature type="domain" description="Peptidase C39-like" evidence="1">
    <location>
        <begin position="27"/>
        <end position="160"/>
    </location>
</feature>
<name>A0A371AZP1_9FIRM</name>
<gene>
    <name evidence="2" type="ORF">DWV06_01410</name>
</gene>
<keyword evidence="3" id="KW-1185">Reference proteome</keyword>